<dbReference type="InterPro" id="IPR049163">
    <property type="entry name" value="Pif1-like_2B_dom"/>
</dbReference>
<keyword evidence="3" id="KW-1185">Reference proteome</keyword>
<dbReference type="Pfam" id="PF21530">
    <property type="entry name" value="Pif1_2B_dom"/>
    <property type="match status" value="1"/>
</dbReference>
<dbReference type="PANTHER" id="PTHR10492">
    <property type="match status" value="1"/>
</dbReference>
<evidence type="ECO:0000313" key="3">
    <source>
        <dbReference type="Proteomes" id="UP001151760"/>
    </source>
</evidence>
<organism evidence="2 3">
    <name type="scientific">Tanacetum coccineum</name>
    <dbReference type="NCBI Taxonomy" id="301880"/>
    <lineage>
        <taxon>Eukaryota</taxon>
        <taxon>Viridiplantae</taxon>
        <taxon>Streptophyta</taxon>
        <taxon>Embryophyta</taxon>
        <taxon>Tracheophyta</taxon>
        <taxon>Spermatophyta</taxon>
        <taxon>Magnoliopsida</taxon>
        <taxon>eudicotyledons</taxon>
        <taxon>Gunneridae</taxon>
        <taxon>Pentapetalae</taxon>
        <taxon>asterids</taxon>
        <taxon>campanulids</taxon>
        <taxon>Asterales</taxon>
        <taxon>Asteraceae</taxon>
        <taxon>Asteroideae</taxon>
        <taxon>Anthemideae</taxon>
        <taxon>Anthemidinae</taxon>
        <taxon>Tanacetum</taxon>
    </lineage>
</organism>
<evidence type="ECO:0000259" key="1">
    <source>
        <dbReference type="Pfam" id="PF21530"/>
    </source>
</evidence>
<feature type="domain" description="DNA helicase Pif1-like 2B" evidence="1">
    <location>
        <begin position="100"/>
        <end position="130"/>
    </location>
</feature>
<reference evidence="2" key="2">
    <citation type="submission" date="2022-01" db="EMBL/GenBank/DDBJ databases">
        <authorList>
            <person name="Yamashiro T."/>
            <person name="Shiraishi A."/>
            <person name="Satake H."/>
            <person name="Nakayama K."/>
        </authorList>
    </citation>
    <scope>NUCLEOTIDE SEQUENCE</scope>
</reference>
<dbReference type="Proteomes" id="UP001151760">
    <property type="component" value="Unassembled WGS sequence"/>
</dbReference>
<name>A0ABQ5E904_9ASTR</name>
<evidence type="ECO:0000313" key="2">
    <source>
        <dbReference type="EMBL" id="GJT47303.1"/>
    </source>
</evidence>
<gene>
    <name evidence="2" type="ORF">Tco_0956018</name>
</gene>
<reference evidence="2" key="1">
    <citation type="journal article" date="2022" name="Int. J. Mol. Sci.">
        <title>Draft Genome of Tanacetum Coccineum: Genomic Comparison of Closely Related Tanacetum-Family Plants.</title>
        <authorList>
            <person name="Yamashiro T."/>
            <person name="Shiraishi A."/>
            <person name="Nakayama K."/>
            <person name="Satake H."/>
        </authorList>
    </citation>
    <scope>NUCLEOTIDE SEQUENCE</scope>
</reference>
<dbReference type="SUPFAM" id="SSF52540">
    <property type="entry name" value="P-loop containing nucleoside triphosphate hydrolases"/>
    <property type="match status" value="1"/>
</dbReference>
<dbReference type="EMBL" id="BQNB010016056">
    <property type="protein sequence ID" value="GJT47303.1"/>
    <property type="molecule type" value="Genomic_DNA"/>
</dbReference>
<proteinExistence type="predicted"/>
<dbReference type="InterPro" id="IPR027417">
    <property type="entry name" value="P-loop_NTPase"/>
</dbReference>
<protein>
    <submittedName>
        <fullName evidence="2">ATP-dependent DNA helicase PIF1-like protein</fullName>
    </submittedName>
</protein>
<comment type="caution">
    <text evidence="2">The sequence shown here is derived from an EMBL/GenBank/DDBJ whole genome shotgun (WGS) entry which is preliminary data.</text>
</comment>
<feature type="non-terminal residue" evidence="2">
    <location>
        <position position="1"/>
    </location>
</feature>
<dbReference type="PANTHER" id="PTHR10492:SF57">
    <property type="entry name" value="ATP-DEPENDENT DNA HELICASE"/>
    <property type="match status" value="1"/>
</dbReference>
<accession>A0ABQ5E904</accession>
<sequence>VGKMMVMLKWNSPKICSYPDSDDHLETMIHETYENWQQQLWDPTYFQDRAILAPTHEEVDKVNARMMSKLSCKETVYYSSDTILDIDVDFNYNESLYSTEFLNSIRMSGIPNHKLALKIGAPIMCLRNID</sequence>